<organism evidence="2 3">
    <name type="scientific">Aspergillus coremiiformis</name>
    <dbReference type="NCBI Taxonomy" id="138285"/>
    <lineage>
        <taxon>Eukaryota</taxon>
        <taxon>Fungi</taxon>
        <taxon>Dikarya</taxon>
        <taxon>Ascomycota</taxon>
        <taxon>Pezizomycotina</taxon>
        <taxon>Eurotiomycetes</taxon>
        <taxon>Eurotiomycetidae</taxon>
        <taxon>Eurotiales</taxon>
        <taxon>Aspergillaceae</taxon>
        <taxon>Aspergillus</taxon>
        <taxon>Aspergillus subgen. Circumdati</taxon>
    </lineage>
</organism>
<evidence type="ECO:0000313" key="2">
    <source>
        <dbReference type="EMBL" id="KAE8355726.1"/>
    </source>
</evidence>
<evidence type="ECO:0000256" key="1">
    <source>
        <dbReference type="SAM" id="MobiDB-lite"/>
    </source>
</evidence>
<reference evidence="3" key="1">
    <citation type="submission" date="2019-04" db="EMBL/GenBank/DDBJ databases">
        <title>Friends and foes A comparative genomics studyof 23 Aspergillus species from section Flavi.</title>
        <authorList>
            <consortium name="DOE Joint Genome Institute"/>
            <person name="Kjaerbolling I."/>
            <person name="Vesth T."/>
            <person name="Frisvad J.C."/>
            <person name="Nybo J.L."/>
            <person name="Theobald S."/>
            <person name="Kildgaard S."/>
            <person name="Isbrandt T."/>
            <person name="Kuo A."/>
            <person name="Sato A."/>
            <person name="Lyhne E.K."/>
            <person name="Kogle M.E."/>
            <person name="Wiebenga A."/>
            <person name="Kun R.S."/>
            <person name="Lubbers R.J."/>
            <person name="Makela M.R."/>
            <person name="Barry K."/>
            <person name="Chovatia M."/>
            <person name="Clum A."/>
            <person name="Daum C."/>
            <person name="Haridas S."/>
            <person name="He G."/>
            <person name="LaButti K."/>
            <person name="Lipzen A."/>
            <person name="Mondo S."/>
            <person name="Riley R."/>
            <person name="Salamov A."/>
            <person name="Simmons B.A."/>
            <person name="Magnuson J.K."/>
            <person name="Henrissat B."/>
            <person name="Mortensen U.H."/>
            <person name="Larsen T.O."/>
            <person name="Devries R.P."/>
            <person name="Grigoriev I.V."/>
            <person name="Machida M."/>
            <person name="Baker S.E."/>
            <person name="Andersen M.R."/>
        </authorList>
    </citation>
    <scope>NUCLEOTIDE SEQUENCE [LARGE SCALE GENOMIC DNA]</scope>
    <source>
        <strain evidence="3">CBS 553.77</strain>
    </source>
</reference>
<proteinExistence type="predicted"/>
<feature type="compositionally biased region" description="Polar residues" evidence="1">
    <location>
        <begin position="1"/>
        <end position="12"/>
    </location>
</feature>
<dbReference type="Proteomes" id="UP000327118">
    <property type="component" value="Unassembled WGS sequence"/>
</dbReference>
<evidence type="ECO:0000313" key="3">
    <source>
        <dbReference type="Proteomes" id="UP000327118"/>
    </source>
</evidence>
<feature type="region of interest" description="Disordered" evidence="1">
    <location>
        <begin position="1"/>
        <end position="30"/>
    </location>
</feature>
<accession>A0A5N6ZFQ0</accession>
<gene>
    <name evidence="2" type="ORF">BDV28DRAFT_128493</name>
</gene>
<dbReference type="OrthoDB" id="4493540at2759"/>
<name>A0A5N6ZFQ0_9EURO</name>
<protein>
    <submittedName>
        <fullName evidence="2">Uncharacterized protein</fullName>
    </submittedName>
</protein>
<dbReference type="EMBL" id="ML739048">
    <property type="protein sequence ID" value="KAE8355726.1"/>
    <property type="molecule type" value="Genomic_DNA"/>
</dbReference>
<sequence>MPGNIRTINSPLPDQIVQPLSPHSQPTMEQPKRVILRLRETDLDEADIYEPIRLYLDKTGRSVQELDTGRHFIHIQPPNPDIPQVDPKLHLVIDVEAASFSGKLGPDFPHEVYRIRRVDGKLVMFAFKDGAWYQNFVRKLRAIIDDVYPWGGTKRDLRSSGGTSSTVGDS</sequence>
<keyword evidence="3" id="KW-1185">Reference proteome</keyword>
<dbReference type="AlphaFoldDB" id="A0A5N6ZFQ0"/>